<reference evidence="2" key="1">
    <citation type="submission" date="2017-05" db="EMBL/GenBank/DDBJ databases">
        <title>Complete and WGS of Bordetella genogroups.</title>
        <authorList>
            <person name="Spilker T."/>
            <person name="Lipuma J."/>
        </authorList>
    </citation>
    <scope>NUCLEOTIDE SEQUENCE [LARGE SCALE GENOMIC DNA]</scope>
    <source>
        <strain evidence="2">AU16122</strain>
    </source>
</reference>
<accession>A0A261S434</accession>
<evidence type="ECO:0000313" key="2">
    <source>
        <dbReference type="Proteomes" id="UP000216020"/>
    </source>
</evidence>
<evidence type="ECO:0000313" key="1">
    <source>
        <dbReference type="EMBL" id="OZI31757.1"/>
    </source>
</evidence>
<gene>
    <name evidence="1" type="ORF">CAL29_28215</name>
</gene>
<organism evidence="1 2">
    <name type="scientific">Bordetella genomosp. 10</name>
    <dbReference type="NCBI Taxonomy" id="1416804"/>
    <lineage>
        <taxon>Bacteria</taxon>
        <taxon>Pseudomonadati</taxon>
        <taxon>Pseudomonadota</taxon>
        <taxon>Betaproteobacteria</taxon>
        <taxon>Burkholderiales</taxon>
        <taxon>Alcaligenaceae</taxon>
        <taxon>Bordetella</taxon>
    </lineage>
</organism>
<proteinExistence type="predicted"/>
<comment type="caution">
    <text evidence="1">The sequence shown here is derived from an EMBL/GenBank/DDBJ whole genome shotgun (WGS) entry which is preliminary data.</text>
</comment>
<keyword evidence="2" id="KW-1185">Reference proteome</keyword>
<dbReference type="Proteomes" id="UP000216020">
    <property type="component" value="Unassembled WGS sequence"/>
</dbReference>
<protein>
    <submittedName>
        <fullName evidence="1">Uncharacterized protein</fullName>
    </submittedName>
</protein>
<dbReference type="EMBL" id="NEVM01000005">
    <property type="protein sequence ID" value="OZI31757.1"/>
    <property type="molecule type" value="Genomic_DNA"/>
</dbReference>
<dbReference type="AlphaFoldDB" id="A0A261S434"/>
<sequence length="96" mass="10600">MNNVTIPRHPLLVALEDDAMVWLDESSQKLCQLATLFETIRDLSQCTDLSDTKRRCRIEALAELGRAVADDFAEFAGTAHDRVSAVVAGVKKGDLR</sequence>
<name>A0A261S434_9BORD</name>
<dbReference type="RefSeq" id="WP_094856163.1">
    <property type="nucleotide sequence ID" value="NZ_NEVM01000005.1"/>
</dbReference>